<sequence>MPCCSCVFYFALITGGISFKYIDPQYYEFKRLCETESRTTIYNQDLYRIDNERENKKRYYDAITQKEYFRDKFVENRSSINISSRLIESKNVLYYEKHLIYKEVYYWYKEIGLWLSGDEGAGFGLKARQKLLCENGIISVRL</sequence>
<evidence type="ECO:0000313" key="2">
    <source>
        <dbReference type="EMBL" id="TLD91882.1"/>
    </source>
</evidence>
<comment type="caution">
    <text evidence="2">The sequence shown here is derived from an EMBL/GenBank/DDBJ whole genome shotgun (WGS) entry which is preliminary data.</text>
</comment>
<dbReference type="EMBL" id="QBIU01000001">
    <property type="protein sequence ID" value="MWV68745.1"/>
    <property type="molecule type" value="Genomic_DNA"/>
</dbReference>
<protein>
    <submittedName>
        <fullName evidence="2">Uncharacterized protein</fullName>
    </submittedName>
</protein>
<dbReference type="OrthoDB" id="5325618at2"/>
<evidence type="ECO:0000313" key="1">
    <source>
        <dbReference type="EMBL" id="MWV68745.1"/>
    </source>
</evidence>
<dbReference type="Proteomes" id="UP000477070">
    <property type="component" value="Unassembled WGS sequence"/>
</dbReference>
<keyword evidence="3" id="KW-1185">Reference proteome</keyword>
<gene>
    <name evidence="1" type="ORF">DCO61_01550</name>
    <name evidence="2" type="ORF">LS64_011210</name>
</gene>
<accession>A0A4V6YS58</accession>
<evidence type="ECO:0000313" key="4">
    <source>
        <dbReference type="Proteomes" id="UP000477070"/>
    </source>
</evidence>
<dbReference type="EMBL" id="JRMP02000026">
    <property type="protein sequence ID" value="TLD91882.1"/>
    <property type="molecule type" value="Genomic_DNA"/>
</dbReference>
<evidence type="ECO:0000313" key="3">
    <source>
        <dbReference type="Proteomes" id="UP000029714"/>
    </source>
</evidence>
<dbReference type="Proteomes" id="UP000029714">
    <property type="component" value="Unassembled WGS sequence"/>
</dbReference>
<organism evidence="2 3">
    <name type="scientific">Helicobacter saguini</name>
    <dbReference type="NCBI Taxonomy" id="1548018"/>
    <lineage>
        <taxon>Bacteria</taxon>
        <taxon>Pseudomonadati</taxon>
        <taxon>Campylobacterota</taxon>
        <taxon>Epsilonproteobacteria</taxon>
        <taxon>Campylobacterales</taxon>
        <taxon>Helicobacteraceae</taxon>
        <taxon>Helicobacter</taxon>
    </lineage>
</organism>
<reference evidence="2 3" key="1">
    <citation type="journal article" date="2014" name="Genome Announc.">
        <title>Draft genome sequences of eight enterohepatic helicobacter species isolated from both laboratory and wild rodents.</title>
        <authorList>
            <person name="Sheh A."/>
            <person name="Shen Z."/>
            <person name="Fox J.G."/>
        </authorList>
    </citation>
    <scope>NUCLEOTIDE SEQUENCE [LARGE SCALE GENOMIC DNA]</scope>
    <source>
        <strain evidence="2 3">MIT 97-6194</strain>
    </source>
</reference>
<name>A0A4V6YS58_9HELI</name>
<reference evidence="1 4" key="4">
    <citation type="submission" date="2019-12" db="EMBL/GenBank/DDBJ databases">
        <title>Multi-Generational Helicobacter saguini Isolates.</title>
        <authorList>
            <person name="Mannion A."/>
            <person name="Shen Z."/>
            <person name="Fox J.G."/>
        </authorList>
    </citation>
    <scope>NUCLEOTIDE SEQUENCE [LARGE SCALE GENOMIC DNA]</scope>
    <source>
        <strain evidence="1">16-048</strain>
        <strain evidence="4">16-048 (F4)</strain>
    </source>
</reference>
<proteinExistence type="predicted"/>
<reference evidence="2 3" key="2">
    <citation type="journal article" date="2016" name="Infect. Immun.">
        <title>Helicobacter saguini, a Novel Helicobacter Isolated from Cotton-Top Tamarins with Ulcerative Colitis, Has Proinflammatory Properties and Induces Typhlocolitis and Dysplasia in Gnotobiotic IL-10-/- Mice.</title>
        <authorList>
            <person name="Shen Z."/>
            <person name="Mannion A."/>
            <person name="Whary M.T."/>
            <person name="Muthupalani S."/>
            <person name="Sheh A."/>
            <person name="Feng Y."/>
            <person name="Gong G."/>
            <person name="Vandamme P."/>
            <person name="Holcombe H.R."/>
            <person name="Paster B.J."/>
            <person name="Fox J.G."/>
        </authorList>
    </citation>
    <scope>NUCLEOTIDE SEQUENCE [LARGE SCALE GENOMIC DNA]</scope>
    <source>
        <strain evidence="2 3">MIT 97-6194</strain>
    </source>
</reference>
<dbReference type="AlphaFoldDB" id="A0A4V6YS58"/>
<reference evidence="2" key="3">
    <citation type="submission" date="2018-04" db="EMBL/GenBank/DDBJ databases">
        <authorList>
            <person name="Sheh A."/>
            <person name="Shen Z."/>
            <person name="Mannion A.J."/>
            <person name="Fox J.G."/>
        </authorList>
    </citation>
    <scope>NUCLEOTIDE SEQUENCE</scope>
    <source>
        <strain evidence="2">MIT 97-6194</strain>
    </source>
</reference>
<dbReference type="RefSeq" id="WP_138127359.1">
    <property type="nucleotide sequence ID" value="NZ_JRMP02000026.1"/>
</dbReference>